<dbReference type="GO" id="GO:0004065">
    <property type="term" value="F:arylsulfatase activity"/>
    <property type="evidence" value="ECO:0007669"/>
    <property type="project" value="UniProtKB-EC"/>
</dbReference>
<dbReference type="GO" id="GO:0046872">
    <property type="term" value="F:metal ion binding"/>
    <property type="evidence" value="ECO:0007669"/>
    <property type="project" value="UniProtKB-KW"/>
</dbReference>
<name>A0A517PB83_9PLAN</name>
<dbReference type="RefSeq" id="WP_207621989.1">
    <property type="nucleotide sequence ID" value="NZ_CP036265.1"/>
</dbReference>
<evidence type="ECO:0000313" key="9">
    <source>
        <dbReference type="Proteomes" id="UP000318741"/>
    </source>
</evidence>
<dbReference type="KEGG" id="acaf:CA12_27590"/>
<protein>
    <submittedName>
        <fullName evidence="8">Arylsulfatase</fullName>
        <ecNumber evidence="8">3.1.6.1</ecNumber>
    </submittedName>
</protein>
<evidence type="ECO:0000256" key="6">
    <source>
        <dbReference type="SAM" id="SignalP"/>
    </source>
</evidence>
<dbReference type="InterPro" id="IPR017850">
    <property type="entry name" value="Alkaline_phosphatase_core_sf"/>
</dbReference>
<dbReference type="CDD" id="cd16026">
    <property type="entry name" value="GALNS_like"/>
    <property type="match status" value="1"/>
</dbReference>
<accession>A0A517PB83</accession>
<dbReference type="InterPro" id="IPR000917">
    <property type="entry name" value="Sulfatase_N"/>
</dbReference>
<dbReference type="AlphaFoldDB" id="A0A517PB83"/>
<dbReference type="PANTHER" id="PTHR42693">
    <property type="entry name" value="ARYLSULFATASE FAMILY MEMBER"/>
    <property type="match status" value="1"/>
</dbReference>
<evidence type="ECO:0000259" key="7">
    <source>
        <dbReference type="Pfam" id="PF00884"/>
    </source>
</evidence>
<proteinExistence type="inferred from homology"/>
<dbReference type="EC" id="3.1.6.1" evidence="8"/>
<keyword evidence="6" id="KW-0732">Signal</keyword>
<keyword evidence="3 8" id="KW-0378">Hydrolase</keyword>
<evidence type="ECO:0000256" key="1">
    <source>
        <dbReference type="ARBA" id="ARBA00008779"/>
    </source>
</evidence>
<evidence type="ECO:0000256" key="4">
    <source>
        <dbReference type="ARBA" id="ARBA00022837"/>
    </source>
</evidence>
<dbReference type="Gene3D" id="3.40.720.10">
    <property type="entry name" value="Alkaline Phosphatase, subunit A"/>
    <property type="match status" value="1"/>
</dbReference>
<evidence type="ECO:0000256" key="2">
    <source>
        <dbReference type="ARBA" id="ARBA00022723"/>
    </source>
</evidence>
<reference evidence="8 9" key="1">
    <citation type="submission" date="2019-02" db="EMBL/GenBank/DDBJ databases">
        <title>Deep-cultivation of Planctomycetes and their phenomic and genomic characterization uncovers novel biology.</title>
        <authorList>
            <person name="Wiegand S."/>
            <person name="Jogler M."/>
            <person name="Boedeker C."/>
            <person name="Pinto D."/>
            <person name="Vollmers J."/>
            <person name="Rivas-Marin E."/>
            <person name="Kohn T."/>
            <person name="Peeters S.H."/>
            <person name="Heuer A."/>
            <person name="Rast P."/>
            <person name="Oberbeckmann S."/>
            <person name="Bunk B."/>
            <person name="Jeske O."/>
            <person name="Meyerdierks A."/>
            <person name="Storesund J.E."/>
            <person name="Kallscheuer N."/>
            <person name="Luecker S."/>
            <person name="Lage O.M."/>
            <person name="Pohl T."/>
            <person name="Merkel B.J."/>
            <person name="Hornburger P."/>
            <person name="Mueller R.-W."/>
            <person name="Bruemmer F."/>
            <person name="Labrenz M."/>
            <person name="Spormann A.M."/>
            <person name="Op den Camp H."/>
            <person name="Overmann J."/>
            <person name="Amann R."/>
            <person name="Jetten M.S.M."/>
            <person name="Mascher T."/>
            <person name="Medema M.H."/>
            <person name="Devos D.P."/>
            <person name="Kaster A.-K."/>
            <person name="Ovreas L."/>
            <person name="Rohde M."/>
            <person name="Galperin M.Y."/>
            <person name="Jogler C."/>
        </authorList>
    </citation>
    <scope>NUCLEOTIDE SEQUENCE [LARGE SCALE GENOMIC DNA]</scope>
    <source>
        <strain evidence="8 9">CA12</strain>
    </source>
</reference>
<evidence type="ECO:0000256" key="3">
    <source>
        <dbReference type="ARBA" id="ARBA00022801"/>
    </source>
</evidence>
<dbReference type="PANTHER" id="PTHR42693:SF53">
    <property type="entry name" value="ENDO-4-O-SULFATASE"/>
    <property type="match status" value="1"/>
</dbReference>
<keyword evidence="4" id="KW-0106">Calcium</keyword>
<feature type="chain" id="PRO_5022053782" evidence="6">
    <location>
        <begin position="22"/>
        <end position="496"/>
    </location>
</feature>
<dbReference type="Proteomes" id="UP000318741">
    <property type="component" value="Chromosome"/>
</dbReference>
<evidence type="ECO:0000256" key="5">
    <source>
        <dbReference type="SAM" id="MobiDB-lite"/>
    </source>
</evidence>
<dbReference type="InterPro" id="IPR050738">
    <property type="entry name" value="Sulfatase"/>
</dbReference>
<dbReference type="SUPFAM" id="SSF53649">
    <property type="entry name" value="Alkaline phosphatase-like"/>
    <property type="match status" value="1"/>
</dbReference>
<evidence type="ECO:0000313" key="8">
    <source>
        <dbReference type="EMBL" id="QDT16653.1"/>
    </source>
</evidence>
<feature type="domain" description="Sulfatase N-terminal" evidence="7">
    <location>
        <begin position="26"/>
        <end position="353"/>
    </location>
</feature>
<dbReference type="Gene3D" id="3.30.1120.10">
    <property type="match status" value="1"/>
</dbReference>
<feature type="region of interest" description="Disordered" evidence="5">
    <location>
        <begin position="472"/>
        <end position="496"/>
    </location>
</feature>
<dbReference type="InterPro" id="IPR024607">
    <property type="entry name" value="Sulfatase_CS"/>
</dbReference>
<keyword evidence="9" id="KW-1185">Reference proteome</keyword>
<comment type="similarity">
    <text evidence="1">Belongs to the sulfatase family.</text>
</comment>
<dbReference type="Pfam" id="PF00884">
    <property type="entry name" value="Sulfatase"/>
    <property type="match status" value="1"/>
</dbReference>
<organism evidence="8 9">
    <name type="scientific">Alienimonas californiensis</name>
    <dbReference type="NCBI Taxonomy" id="2527989"/>
    <lineage>
        <taxon>Bacteria</taxon>
        <taxon>Pseudomonadati</taxon>
        <taxon>Planctomycetota</taxon>
        <taxon>Planctomycetia</taxon>
        <taxon>Planctomycetales</taxon>
        <taxon>Planctomycetaceae</taxon>
        <taxon>Alienimonas</taxon>
    </lineage>
</organism>
<feature type="signal peptide" evidence="6">
    <location>
        <begin position="1"/>
        <end position="21"/>
    </location>
</feature>
<gene>
    <name evidence="8" type="primary">atsA_29</name>
    <name evidence="8" type="ORF">CA12_27590</name>
</gene>
<dbReference type="EMBL" id="CP036265">
    <property type="protein sequence ID" value="QDT16653.1"/>
    <property type="molecule type" value="Genomic_DNA"/>
</dbReference>
<dbReference type="PROSITE" id="PS00149">
    <property type="entry name" value="SULFATASE_2"/>
    <property type="match status" value="1"/>
</dbReference>
<keyword evidence="2" id="KW-0479">Metal-binding</keyword>
<sequence length="496" mass="54532" precursor="true">MTASTALAALLLVAASPGAAADGGRPNVVLIFTDDQGYQDVGCFGSPDIKTPHLDRMAAEGLRLTSFYAQPVCGVSRAALMTGCYPIRVAEPGNVKRLHTVPHPREETLAEVLRDAGYATALIGKWHLVEPSRRGPERFDPTMMPNARGFDFFYGTPMFNGYTVRTDDTAFRSPMYRNEMVEVPAVENWDRITADLTREATAWIRERGDEPFFLYLSHNLPHIPLGASEDFKGTSAAGPYGDAIEEIDWSCGEILKTLKELNLDENTLVVFTSDNGPWVETTKGMKPGGEPFIPREHSGRAEPLRGWKMSAWEGGSRVPFVARWPGRIPAGRVSDELLTTMDLLPTFASLAGAELPPVTLDGTDAIAFLTGTTDESPRDEYLYYSGCLLTGVRSGRWKLVLPREANPSGLGWWGRMIDAVPETQLYDLDRDPGETTDVAAAHPEVVVRLTARVEAARVELGDLDRTGAGARFFDDGPRRLQVPINPRRRPAAKETR</sequence>